<protein>
    <submittedName>
        <fullName evidence="1">Uncharacterized protein</fullName>
    </submittedName>
</protein>
<dbReference type="Proteomes" id="UP000199423">
    <property type="component" value="Unassembled WGS sequence"/>
</dbReference>
<organism evidence="1 2">
    <name type="scientific">Hyphomicrobium facile</name>
    <dbReference type="NCBI Taxonomy" id="51670"/>
    <lineage>
        <taxon>Bacteria</taxon>
        <taxon>Pseudomonadati</taxon>
        <taxon>Pseudomonadota</taxon>
        <taxon>Alphaproteobacteria</taxon>
        <taxon>Hyphomicrobiales</taxon>
        <taxon>Hyphomicrobiaceae</taxon>
        <taxon>Hyphomicrobium</taxon>
    </lineage>
</organism>
<sequence length="74" mass="7502">MQAAPFSTSSCCSLAAGSLRGFGSREKRVVAPDTCRPNSPGGETARASGLGLVVMQDLGVESGFIDALLNLADS</sequence>
<reference evidence="2" key="1">
    <citation type="submission" date="2016-10" db="EMBL/GenBank/DDBJ databases">
        <authorList>
            <person name="Varghese N."/>
            <person name="Submissions S."/>
        </authorList>
    </citation>
    <scope>NUCLEOTIDE SEQUENCE [LARGE SCALE GENOMIC DNA]</scope>
    <source>
        <strain evidence="2">DSM 1565</strain>
    </source>
</reference>
<dbReference type="RefSeq" id="WP_092867741.1">
    <property type="nucleotide sequence ID" value="NZ_FPCH01000002.1"/>
</dbReference>
<gene>
    <name evidence="1" type="ORF">SAMN04488557_2236</name>
</gene>
<keyword evidence="2" id="KW-1185">Reference proteome</keyword>
<evidence type="ECO:0000313" key="1">
    <source>
        <dbReference type="EMBL" id="SFV34153.1"/>
    </source>
</evidence>
<name>A0A1I7NHP5_9HYPH</name>
<dbReference type="EMBL" id="FPCH01000002">
    <property type="protein sequence ID" value="SFV34153.1"/>
    <property type="molecule type" value="Genomic_DNA"/>
</dbReference>
<accession>A0A1I7NHP5</accession>
<dbReference type="AlphaFoldDB" id="A0A1I7NHP5"/>
<dbReference type="STRING" id="51670.SAMN04488557_2236"/>
<proteinExistence type="predicted"/>
<evidence type="ECO:0000313" key="2">
    <source>
        <dbReference type="Proteomes" id="UP000199423"/>
    </source>
</evidence>